<feature type="transmembrane region" description="Helical" evidence="1">
    <location>
        <begin position="305"/>
        <end position="324"/>
    </location>
</feature>
<dbReference type="AlphaFoldDB" id="A0A0D0VXE0"/>
<keyword evidence="1" id="KW-1133">Transmembrane helix</keyword>
<comment type="caution">
    <text evidence="2">The sequence shown here is derived from an EMBL/GenBank/DDBJ whole genome shotgun (WGS) entry which is preliminary data.</text>
</comment>
<feature type="transmembrane region" description="Helical" evidence="1">
    <location>
        <begin position="424"/>
        <end position="440"/>
    </location>
</feature>
<feature type="transmembrane region" description="Helical" evidence="1">
    <location>
        <begin position="447"/>
        <end position="465"/>
    </location>
</feature>
<dbReference type="InterPro" id="IPR051533">
    <property type="entry name" value="WaaL-like"/>
</dbReference>
<gene>
    <name evidence="2" type="ORF">TK50_08245</name>
</gene>
<feature type="transmembrane region" description="Helical" evidence="1">
    <location>
        <begin position="59"/>
        <end position="80"/>
    </location>
</feature>
<feature type="transmembrane region" description="Helical" evidence="1">
    <location>
        <begin position="258"/>
        <end position="285"/>
    </location>
</feature>
<keyword evidence="1" id="KW-0472">Membrane</keyword>
<dbReference type="Proteomes" id="UP000032254">
    <property type="component" value="Unassembled WGS sequence"/>
</dbReference>
<organism evidence="2 3">
    <name type="scientific">Micromonospora haikouensis</name>
    <dbReference type="NCBI Taxonomy" id="686309"/>
    <lineage>
        <taxon>Bacteria</taxon>
        <taxon>Bacillati</taxon>
        <taxon>Actinomycetota</taxon>
        <taxon>Actinomycetes</taxon>
        <taxon>Micromonosporales</taxon>
        <taxon>Micromonosporaceae</taxon>
        <taxon>Micromonospora</taxon>
    </lineage>
</organism>
<dbReference type="PATRIC" id="fig|47853.6.peg.1754"/>
<feature type="transmembrane region" description="Helical" evidence="1">
    <location>
        <begin position="173"/>
        <end position="197"/>
    </location>
</feature>
<evidence type="ECO:0008006" key="4">
    <source>
        <dbReference type="Google" id="ProtNLM"/>
    </source>
</evidence>
<protein>
    <recommendedName>
        <fullName evidence="4">O-antigen ligase</fullName>
    </recommendedName>
</protein>
<name>A0A0D0VXE0_9ACTN</name>
<dbReference type="PANTHER" id="PTHR37422:SF21">
    <property type="entry name" value="EXOQ-LIKE PROTEIN"/>
    <property type="match status" value="1"/>
</dbReference>
<proteinExistence type="predicted"/>
<dbReference type="EMBL" id="JXSX01000001">
    <property type="protein sequence ID" value="KIR65403.1"/>
    <property type="molecule type" value="Genomic_DNA"/>
</dbReference>
<feature type="transmembrane region" description="Helical" evidence="1">
    <location>
        <begin position="92"/>
        <end position="111"/>
    </location>
</feature>
<evidence type="ECO:0000313" key="3">
    <source>
        <dbReference type="Proteomes" id="UP000032254"/>
    </source>
</evidence>
<evidence type="ECO:0000313" key="2">
    <source>
        <dbReference type="EMBL" id="KIR65403.1"/>
    </source>
</evidence>
<keyword evidence="1" id="KW-0812">Transmembrane</keyword>
<evidence type="ECO:0000256" key="1">
    <source>
        <dbReference type="SAM" id="Phobius"/>
    </source>
</evidence>
<feature type="transmembrane region" description="Helical" evidence="1">
    <location>
        <begin position="143"/>
        <end position="161"/>
    </location>
</feature>
<keyword evidence="3" id="KW-1185">Reference proteome</keyword>
<accession>A0A0D0VXE0</accession>
<reference evidence="2 3" key="1">
    <citation type="submission" date="2015-01" db="EMBL/GenBank/DDBJ databases">
        <title>Sequencing and annotation of Micromonospora carbonacea strain JXNU-1 genome.</title>
        <authorList>
            <person name="Long Z."/>
            <person name="Huang Y."/>
            <person name="Jiang Y."/>
        </authorList>
    </citation>
    <scope>NUCLEOTIDE SEQUENCE [LARGE SCALE GENOMIC DNA]</scope>
    <source>
        <strain evidence="2 3">JXNU-1</strain>
    </source>
</reference>
<feature type="transmembrane region" description="Helical" evidence="1">
    <location>
        <begin position="391"/>
        <end position="412"/>
    </location>
</feature>
<sequence length="498" mass="52630">MDKVDSPAPLTAPGTRLRGGAPERLDRAAGHLATAALALIAVKPLLDIGERDAGGGVDLGVLLSAVGAGCMLAALAAAVLAARRLPPRPVQAMLLALALLLVVSGFSYLAAGPRADLLALFDIRRYPIYGPRLDPATAIPAEAVRLLVSFAPVALIGMALMRPARFPVRRLAVVAAVVLAGAVVHCALAWLQVAGVVPYSFYFELPGQKIGRASGGYYHPMSLGRLLMFSVFLCYVLGDRLGLPGGRLRLTPLRRYALVGLFVATGAVSLHRLTIGCLLVIVAAFEARRLGALRATLRTRVGRRRVVAVAAGLVAAGGVAVALAGDAVRERAGVALTEVGSLDVRSDTFMHGRGAIWNDVARVLHRSTPDVWLFGFGYEPWDMHNDLLRVLVVWGVVGLVAVVGIVAGLYVVVRRWCVDPAQRWALGVLYAVFVLFGLTQKPMAYPYFMWLFLFGQLVILSLGGATGTSSGDATVTADVERGEEGRLDEASTAGVRPG</sequence>
<dbReference type="PANTHER" id="PTHR37422">
    <property type="entry name" value="TEICHURONIC ACID BIOSYNTHESIS PROTEIN TUAE"/>
    <property type="match status" value="1"/>
</dbReference>